<dbReference type="PROSITE" id="PS51257">
    <property type="entry name" value="PROKAR_LIPOPROTEIN"/>
    <property type="match status" value="1"/>
</dbReference>
<feature type="signal peptide" evidence="1">
    <location>
        <begin position="1"/>
        <end position="24"/>
    </location>
</feature>
<protein>
    <recommendedName>
        <fullName evidence="4">DUF2782 domain-containing protein</fullName>
    </recommendedName>
</protein>
<proteinExistence type="predicted"/>
<dbReference type="RefSeq" id="WP_210810402.1">
    <property type="nucleotide sequence ID" value="NZ_JAGQDG010000006.1"/>
</dbReference>
<evidence type="ECO:0000313" key="2">
    <source>
        <dbReference type="EMBL" id="MBQ0937001.1"/>
    </source>
</evidence>
<accession>A0ABS5E0R2</accession>
<evidence type="ECO:0000256" key="1">
    <source>
        <dbReference type="SAM" id="SignalP"/>
    </source>
</evidence>
<keyword evidence="1" id="KW-0732">Signal</keyword>
<feature type="chain" id="PRO_5045880222" description="DUF2782 domain-containing protein" evidence="1">
    <location>
        <begin position="25"/>
        <end position="105"/>
    </location>
</feature>
<dbReference type="Proteomes" id="UP000672097">
    <property type="component" value="Unassembled WGS sequence"/>
</dbReference>
<evidence type="ECO:0000313" key="3">
    <source>
        <dbReference type="Proteomes" id="UP000672097"/>
    </source>
</evidence>
<gene>
    <name evidence="2" type="ORF">KAK11_16860</name>
</gene>
<organism evidence="2 3">
    <name type="scientific">Ideonella paludis</name>
    <dbReference type="NCBI Taxonomy" id="1233411"/>
    <lineage>
        <taxon>Bacteria</taxon>
        <taxon>Pseudomonadati</taxon>
        <taxon>Pseudomonadota</taxon>
        <taxon>Betaproteobacteria</taxon>
        <taxon>Burkholderiales</taxon>
        <taxon>Sphaerotilaceae</taxon>
        <taxon>Ideonella</taxon>
    </lineage>
</organism>
<evidence type="ECO:0008006" key="4">
    <source>
        <dbReference type="Google" id="ProtNLM"/>
    </source>
</evidence>
<name>A0ABS5E0R2_9BURK</name>
<comment type="caution">
    <text evidence="2">The sequence shown here is derived from an EMBL/GenBank/DDBJ whole genome shotgun (WGS) entry which is preliminary data.</text>
</comment>
<dbReference type="EMBL" id="JAGQDG010000006">
    <property type="protein sequence ID" value="MBQ0937001.1"/>
    <property type="molecule type" value="Genomic_DNA"/>
</dbReference>
<sequence>MLKISQPFALALALSCAAVLPVQAAEPTPAESGVRGGEAAVERSVIEDDQNRIESLKVRGQTVRITVQSKVPGAKAYDITVPDTTGRAAEADPKAGKRVWWALNF</sequence>
<keyword evidence="3" id="KW-1185">Reference proteome</keyword>
<reference evidence="2 3" key="1">
    <citation type="submission" date="2021-04" db="EMBL/GenBank/DDBJ databases">
        <title>The genome sequence of type strain Ideonella paludis KCTC 32238.</title>
        <authorList>
            <person name="Liu Y."/>
        </authorList>
    </citation>
    <scope>NUCLEOTIDE SEQUENCE [LARGE SCALE GENOMIC DNA]</scope>
    <source>
        <strain evidence="2 3">KCTC 32238</strain>
    </source>
</reference>